<gene>
    <name evidence="2" type="ORF">NIES2135_08790</name>
</gene>
<dbReference type="InterPro" id="IPR001173">
    <property type="entry name" value="Glyco_trans_2-like"/>
</dbReference>
<protein>
    <recommendedName>
        <fullName evidence="1">Glycosyltransferase 2-like domain-containing protein</fullName>
    </recommendedName>
</protein>
<dbReference type="Pfam" id="PF00535">
    <property type="entry name" value="Glycos_transf_2"/>
    <property type="match status" value="1"/>
</dbReference>
<evidence type="ECO:0000313" key="3">
    <source>
        <dbReference type="Proteomes" id="UP000217895"/>
    </source>
</evidence>
<evidence type="ECO:0000313" key="2">
    <source>
        <dbReference type="EMBL" id="BAY54065.1"/>
    </source>
</evidence>
<keyword evidence="3" id="KW-1185">Reference proteome</keyword>
<dbReference type="PANTHER" id="PTHR22916">
    <property type="entry name" value="GLYCOSYLTRANSFERASE"/>
    <property type="match status" value="1"/>
</dbReference>
<dbReference type="InterPro" id="IPR029044">
    <property type="entry name" value="Nucleotide-diphossugar_trans"/>
</dbReference>
<dbReference type="AlphaFoldDB" id="A0A1Z4JB96"/>
<accession>A0A1Z4JB96</accession>
<sequence>MKVSIITVTYNAAATIRDTIESVLAQDYPNIEHIIIDGASKDNTVEIVQSYGDRIARFVSEPDRGMYDGMNKGIKLATGDAIAILNADDVYLNSHVISTIVNQFEQHQVDSVFADLVYVKHDEPDKIVRYYSSAHFHPDKFAYGWMPAHPTFVVKRWAFDRYGFFKTDYKIAADYELLIRFLAIHQMSYHYIPQVLVKMRTGGASTANLSSNWILNREIVRGCLENGIQTNMTKVLSKYFVKVFQLVARPA</sequence>
<dbReference type="Gene3D" id="3.90.550.10">
    <property type="entry name" value="Spore Coat Polysaccharide Biosynthesis Protein SpsA, Chain A"/>
    <property type="match status" value="1"/>
</dbReference>
<reference evidence="2 3" key="1">
    <citation type="submission" date="2017-06" db="EMBL/GenBank/DDBJ databases">
        <title>Genome sequencing of cyanobaciteial culture collection at National Institute for Environmental Studies (NIES).</title>
        <authorList>
            <person name="Hirose Y."/>
            <person name="Shimura Y."/>
            <person name="Fujisawa T."/>
            <person name="Nakamura Y."/>
            <person name="Kawachi M."/>
        </authorList>
    </citation>
    <scope>NUCLEOTIDE SEQUENCE [LARGE SCALE GENOMIC DNA]</scope>
    <source>
        <strain evidence="2 3">NIES-2135</strain>
    </source>
</reference>
<proteinExistence type="predicted"/>
<dbReference type="CDD" id="cd06433">
    <property type="entry name" value="GT_2_WfgS_like"/>
    <property type="match status" value="1"/>
</dbReference>
<evidence type="ECO:0000259" key="1">
    <source>
        <dbReference type="Pfam" id="PF00535"/>
    </source>
</evidence>
<dbReference type="EMBL" id="AP018203">
    <property type="protein sequence ID" value="BAY54065.1"/>
    <property type="molecule type" value="Genomic_DNA"/>
</dbReference>
<feature type="domain" description="Glycosyltransferase 2-like" evidence="1">
    <location>
        <begin position="4"/>
        <end position="129"/>
    </location>
</feature>
<organism evidence="2 3">
    <name type="scientific">Leptolyngbya boryana NIES-2135</name>
    <dbReference type="NCBI Taxonomy" id="1973484"/>
    <lineage>
        <taxon>Bacteria</taxon>
        <taxon>Bacillati</taxon>
        <taxon>Cyanobacteriota</taxon>
        <taxon>Cyanophyceae</taxon>
        <taxon>Leptolyngbyales</taxon>
        <taxon>Leptolyngbyaceae</taxon>
        <taxon>Leptolyngbya group</taxon>
        <taxon>Leptolyngbya</taxon>
    </lineage>
</organism>
<name>A0A1Z4JB96_LEPBY</name>
<dbReference type="GO" id="GO:0016758">
    <property type="term" value="F:hexosyltransferase activity"/>
    <property type="evidence" value="ECO:0007669"/>
    <property type="project" value="UniProtKB-ARBA"/>
</dbReference>
<dbReference type="Proteomes" id="UP000217895">
    <property type="component" value="Chromosome"/>
</dbReference>
<dbReference type="PANTHER" id="PTHR22916:SF3">
    <property type="entry name" value="UDP-GLCNAC:BETAGAL BETA-1,3-N-ACETYLGLUCOSAMINYLTRANSFERASE-LIKE PROTEIN 1"/>
    <property type="match status" value="1"/>
</dbReference>
<dbReference type="SUPFAM" id="SSF53448">
    <property type="entry name" value="Nucleotide-diphospho-sugar transferases"/>
    <property type="match status" value="1"/>
</dbReference>